<sequence length="639" mass="68709">MIDLVWLIPLLPLVGFLVNGLGRNVLPKSLVSFIGCGVVLIAFLLSCGVFSTVYAARQAGEVAAFTQPVFDWISAGNLQVSLSFLVDPLSAVMLLIVTGIGFLIHVYSIGYMQQDAGFAKFFAYLNLFIFFMLLLVLGSNYIVMFIGWEGVGLCSYLLIGFWFKNSSYASAAKKAFVMNRIGDLGFLIAVFLIFATFGTFEFTGVFPQAAKMVTGDTTLLLITLLLFVAATGKSAQIPLFTWLPDAMAGPTPVSALIHAATMVTAGIYMIARSNILFTLSPITLQVVAAIGICTALLAAAIAVTQNDIKKVLAYSTVSQLGYMFLGLGVGAFTGAFFHVITHAFFKALLFLGAGSVIHAMSDEQDMRSMGGLKKHLPVTYLTMLIGTIAIAGIPPLSGFFSKDEILAHAFAHSKLLWILGFIGALFTAFYMFRMLFLTFFGRFRGTSEQEKHLHESPATMTVPLIVLAVLAAIGGLLNVPSALGGGHALANFLAPVFADSVAKTGEFHLEHSTEYVLMGISALAAVVMAVVAYRLYVSKAVVPDPDEVPRGWLAKLSYRKFYVDELYDALVVRPLNALSVFFYRTVDKGGIDGIVDGIGKAAGESSKGIRLLQSGNVGFYIFMMVIGVIALLAYGIFNG</sequence>
<dbReference type="Pfam" id="PF00662">
    <property type="entry name" value="Proton_antipo_N"/>
    <property type="match status" value="1"/>
</dbReference>
<name>A0A1I3HGB2_9SPHI</name>
<dbReference type="NCBIfam" id="TIGR01974">
    <property type="entry name" value="NDH_I_L"/>
    <property type="match status" value="1"/>
</dbReference>
<dbReference type="InterPro" id="IPR001750">
    <property type="entry name" value="ND/Mrp_TM"/>
</dbReference>
<dbReference type="Proteomes" id="UP000198670">
    <property type="component" value="Unassembled WGS sequence"/>
</dbReference>
<dbReference type="InterPro" id="IPR018393">
    <property type="entry name" value="NADHpl_OxRdtase_5_subgr"/>
</dbReference>
<dbReference type="GO" id="GO:0016020">
    <property type="term" value="C:membrane"/>
    <property type="evidence" value="ECO:0007669"/>
    <property type="project" value="UniProtKB-SubCell"/>
</dbReference>
<dbReference type="InterPro" id="IPR003945">
    <property type="entry name" value="NU5C-like"/>
</dbReference>
<feature type="transmembrane region" description="Helical" evidence="6">
    <location>
        <begin position="515"/>
        <end position="536"/>
    </location>
</feature>
<dbReference type="PRINTS" id="PR01434">
    <property type="entry name" value="NADHDHGNASE5"/>
</dbReference>
<dbReference type="PRINTS" id="PR01435">
    <property type="entry name" value="NPOXDRDTASE5"/>
</dbReference>
<dbReference type="GO" id="GO:0012505">
    <property type="term" value="C:endomembrane system"/>
    <property type="evidence" value="ECO:0007669"/>
    <property type="project" value="UniProtKB-SubCell"/>
</dbReference>
<dbReference type="RefSeq" id="WP_090626122.1">
    <property type="nucleotide sequence ID" value="NZ_FOQO01000003.1"/>
</dbReference>
<feature type="transmembrane region" description="Helical" evidence="6">
    <location>
        <begin position="335"/>
        <end position="357"/>
    </location>
</feature>
<feature type="domain" description="NADH:quinone oxidoreductase/Mrp antiporter transmembrane" evidence="7">
    <location>
        <begin position="140"/>
        <end position="427"/>
    </location>
</feature>
<feature type="transmembrane region" description="Helical" evidence="6">
    <location>
        <begin position="416"/>
        <end position="440"/>
    </location>
</feature>
<dbReference type="InterPro" id="IPR001516">
    <property type="entry name" value="Proton_antipo_N"/>
</dbReference>
<feature type="transmembrane region" description="Helical" evidence="6">
    <location>
        <begin position="311"/>
        <end position="329"/>
    </location>
</feature>
<evidence type="ECO:0000313" key="9">
    <source>
        <dbReference type="EMBL" id="SFI34671.1"/>
    </source>
</evidence>
<reference evidence="9 10" key="1">
    <citation type="submission" date="2016-10" db="EMBL/GenBank/DDBJ databases">
        <authorList>
            <person name="de Groot N.N."/>
        </authorList>
    </citation>
    <scope>NUCLEOTIDE SEQUENCE [LARGE SCALE GENOMIC DNA]</scope>
    <source>
        <strain evidence="9 10">RK1</strain>
    </source>
</reference>
<gene>
    <name evidence="9" type="ORF">SAMN05444682_103348</name>
</gene>
<dbReference type="AlphaFoldDB" id="A0A1I3HGB2"/>
<dbReference type="PANTHER" id="PTHR42829:SF2">
    <property type="entry name" value="NADH-UBIQUINONE OXIDOREDUCTASE CHAIN 5"/>
    <property type="match status" value="1"/>
</dbReference>
<evidence type="ECO:0000256" key="4">
    <source>
        <dbReference type="ARBA" id="ARBA00023136"/>
    </source>
</evidence>
<evidence type="ECO:0000259" key="8">
    <source>
        <dbReference type="Pfam" id="PF00662"/>
    </source>
</evidence>
<dbReference type="NCBIfam" id="NF005141">
    <property type="entry name" value="PRK06590.1"/>
    <property type="match status" value="1"/>
</dbReference>
<feature type="transmembrane region" description="Helical" evidence="6">
    <location>
        <begin position="218"/>
        <end position="241"/>
    </location>
</feature>
<feature type="transmembrane region" description="Helical" evidence="6">
    <location>
        <begin position="121"/>
        <end position="139"/>
    </location>
</feature>
<feature type="transmembrane region" description="Helical" evidence="6">
    <location>
        <begin position="145"/>
        <end position="163"/>
    </location>
</feature>
<evidence type="ECO:0000259" key="7">
    <source>
        <dbReference type="Pfam" id="PF00361"/>
    </source>
</evidence>
<evidence type="ECO:0000256" key="3">
    <source>
        <dbReference type="ARBA" id="ARBA00022989"/>
    </source>
</evidence>
<protein>
    <submittedName>
        <fullName evidence="9">NADH dehydrogenase subunit L</fullName>
    </submittedName>
</protein>
<feature type="transmembrane region" description="Helical" evidence="6">
    <location>
        <begin position="378"/>
        <end position="396"/>
    </location>
</feature>
<organism evidence="9 10">
    <name type="scientific">Parapedobacter indicus</name>
    <dbReference type="NCBI Taxonomy" id="1477437"/>
    <lineage>
        <taxon>Bacteria</taxon>
        <taxon>Pseudomonadati</taxon>
        <taxon>Bacteroidota</taxon>
        <taxon>Sphingobacteriia</taxon>
        <taxon>Sphingobacteriales</taxon>
        <taxon>Sphingobacteriaceae</taxon>
        <taxon>Parapedobacter</taxon>
    </lineage>
</organism>
<feature type="transmembrane region" description="Helical" evidence="6">
    <location>
        <begin position="253"/>
        <end position="270"/>
    </location>
</feature>
<feature type="transmembrane region" description="Helical" evidence="6">
    <location>
        <begin position="282"/>
        <end position="304"/>
    </location>
</feature>
<evidence type="ECO:0000256" key="5">
    <source>
        <dbReference type="RuleBase" id="RU000320"/>
    </source>
</evidence>
<evidence type="ECO:0000256" key="1">
    <source>
        <dbReference type="ARBA" id="ARBA00004127"/>
    </source>
</evidence>
<dbReference type="EMBL" id="FOQO01000003">
    <property type="protein sequence ID" value="SFI34671.1"/>
    <property type="molecule type" value="Genomic_DNA"/>
</dbReference>
<dbReference type="GO" id="GO:0015990">
    <property type="term" value="P:electron transport coupled proton transport"/>
    <property type="evidence" value="ECO:0007669"/>
    <property type="project" value="TreeGrafter"/>
</dbReference>
<dbReference type="GO" id="GO:0008137">
    <property type="term" value="F:NADH dehydrogenase (ubiquinone) activity"/>
    <property type="evidence" value="ECO:0007669"/>
    <property type="project" value="InterPro"/>
</dbReference>
<feature type="transmembrane region" description="Helical" evidence="6">
    <location>
        <begin position="30"/>
        <end position="56"/>
    </location>
</feature>
<keyword evidence="2 5" id="KW-0812">Transmembrane</keyword>
<feature type="domain" description="NADH-Ubiquinone oxidoreductase (complex I) chain 5 N-terminal" evidence="8">
    <location>
        <begin position="72"/>
        <end position="122"/>
    </location>
</feature>
<dbReference type="GO" id="GO:0003954">
    <property type="term" value="F:NADH dehydrogenase activity"/>
    <property type="evidence" value="ECO:0007669"/>
    <property type="project" value="TreeGrafter"/>
</dbReference>
<dbReference type="GO" id="GO:0042773">
    <property type="term" value="P:ATP synthesis coupled electron transport"/>
    <property type="evidence" value="ECO:0007669"/>
    <property type="project" value="InterPro"/>
</dbReference>
<feature type="transmembrane region" description="Helical" evidence="6">
    <location>
        <begin position="92"/>
        <end position="109"/>
    </location>
</feature>
<keyword evidence="3 6" id="KW-1133">Transmembrane helix</keyword>
<evidence type="ECO:0000313" key="10">
    <source>
        <dbReference type="Proteomes" id="UP000198670"/>
    </source>
</evidence>
<evidence type="ECO:0000256" key="6">
    <source>
        <dbReference type="SAM" id="Phobius"/>
    </source>
</evidence>
<dbReference type="Gene3D" id="1.20.5.2700">
    <property type="match status" value="1"/>
</dbReference>
<feature type="transmembrane region" description="Helical" evidence="6">
    <location>
        <begin position="617"/>
        <end position="637"/>
    </location>
</feature>
<dbReference type="PANTHER" id="PTHR42829">
    <property type="entry name" value="NADH-UBIQUINONE OXIDOREDUCTASE CHAIN 5"/>
    <property type="match status" value="1"/>
</dbReference>
<proteinExistence type="predicted"/>
<feature type="transmembrane region" description="Helical" evidence="6">
    <location>
        <begin position="184"/>
        <end position="206"/>
    </location>
</feature>
<comment type="subcellular location">
    <subcellularLocation>
        <location evidence="1">Endomembrane system</location>
        <topology evidence="1">Multi-pass membrane protein</topology>
    </subcellularLocation>
    <subcellularLocation>
        <location evidence="5">Membrane</location>
        <topology evidence="5">Multi-pass membrane protein</topology>
    </subcellularLocation>
</comment>
<dbReference type="OrthoDB" id="9807568at2"/>
<feature type="transmembrane region" description="Helical" evidence="6">
    <location>
        <begin position="461"/>
        <end position="483"/>
    </location>
</feature>
<accession>A0A1I3HGB2</accession>
<keyword evidence="10" id="KW-1185">Reference proteome</keyword>
<dbReference type="Pfam" id="PF00361">
    <property type="entry name" value="Proton_antipo_M"/>
    <property type="match status" value="1"/>
</dbReference>
<keyword evidence="4 6" id="KW-0472">Membrane</keyword>
<evidence type="ECO:0000256" key="2">
    <source>
        <dbReference type="ARBA" id="ARBA00022692"/>
    </source>
</evidence>
<dbReference type="STRING" id="1477437.SAMN05444682_103348"/>